<keyword evidence="3" id="KW-1185">Reference proteome</keyword>
<evidence type="ECO:0000256" key="1">
    <source>
        <dbReference type="SAM" id="MobiDB-lite"/>
    </source>
</evidence>
<feature type="compositionally biased region" description="Basic and acidic residues" evidence="1">
    <location>
        <begin position="90"/>
        <end position="99"/>
    </location>
</feature>
<organism evidence="2 3">
    <name type="scientific">Modicella reniformis</name>
    <dbReference type="NCBI Taxonomy" id="1440133"/>
    <lineage>
        <taxon>Eukaryota</taxon>
        <taxon>Fungi</taxon>
        <taxon>Fungi incertae sedis</taxon>
        <taxon>Mucoromycota</taxon>
        <taxon>Mortierellomycotina</taxon>
        <taxon>Mortierellomycetes</taxon>
        <taxon>Mortierellales</taxon>
        <taxon>Mortierellaceae</taxon>
        <taxon>Modicella</taxon>
    </lineage>
</organism>
<protein>
    <submittedName>
        <fullName evidence="2">Uncharacterized protein</fullName>
    </submittedName>
</protein>
<evidence type="ECO:0000313" key="3">
    <source>
        <dbReference type="Proteomes" id="UP000749646"/>
    </source>
</evidence>
<reference evidence="2" key="1">
    <citation type="journal article" date="2020" name="Fungal Divers.">
        <title>Resolving the Mortierellaceae phylogeny through synthesis of multi-gene phylogenetics and phylogenomics.</title>
        <authorList>
            <person name="Vandepol N."/>
            <person name="Liber J."/>
            <person name="Desiro A."/>
            <person name="Na H."/>
            <person name="Kennedy M."/>
            <person name="Barry K."/>
            <person name="Grigoriev I.V."/>
            <person name="Miller A.N."/>
            <person name="O'Donnell K."/>
            <person name="Stajich J.E."/>
            <person name="Bonito G."/>
        </authorList>
    </citation>
    <scope>NUCLEOTIDE SEQUENCE</scope>
    <source>
        <strain evidence="2">MES-2147</strain>
    </source>
</reference>
<feature type="compositionally biased region" description="Basic and acidic residues" evidence="1">
    <location>
        <begin position="33"/>
        <end position="43"/>
    </location>
</feature>
<gene>
    <name evidence="2" type="ORF">BGZ65_009889</name>
</gene>
<sequence length="293" mass="33631">MHLPKVDDGDSSLPPPKIHVDEQPSKTKRKRRMIADGDTKVDDGDSSFPPAKIHVNDEQPSKTKRKRRTIVDVNAKVDDGDSSLPPAKSHVNDEQPSKTERKRRMIVDENEDEDEDEQKVDDLKHESILARMMAGPLPAKPEPPAIPAPRKMRCTLETAESLRCKICLQLPSTSKESVFLILPTSSTEVCKSAGKRNLMDIMVPWNSWDAFVEYNIEEPQLTKRDWDEIDDLCYEHASPTTRLFQCFVNARKRDWSRIKEAARVRRLKNQAETQDEAQARQVEAWRKKYMNST</sequence>
<proteinExistence type="predicted"/>
<comment type="caution">
    <text evidence="2">The sequence shown here is derived from an EMBL/GenBank/DDBJ whole genome shotgun (WGS) entry which is preliminary data.</text>
</comment>
<dbReference type="AlphaFoldDB" id="A0A9P6ISQ6"/>
<accession>A0A9P6ISQ6</accession>
<evidence type="ECO:0000313" key="2">
    <source>
        <dbReference type="EMBL" id="KAF9946275.1"/>
    </source>
</evidence>
<name>A0A9P6ISQ6_9FUNG</name>
<feature type="compositionally biased region" description="Acidic residues" evidence="1">
    <location>
        <begin position="108"/>
        <end position="119"/>
    </location>
</feature>
<dbReference type="Proteomes" id="UP000749646">
    <property type="component" value="Unassembled WGS sequence"/>
</dbReference>
<feature type="region of interest" description="Disordered" evidence="1">
    <location>
        <begin position="1"/>
        <end position="120"/>
    </location>
</feature>
<dbReference type="EMBL" id="JAAAHW010007798">
    <property type="protein sequence ID" value="KAF9946275.1"/>
    <property type="molecule type" value="Genomic_DNA"/>
</dbReference>